<dbReference type="EMBL" id="JAFCMP010000468">
    <property type="protein sequence ID" value="KAG5179428.1"/>
    <property type="molecule type" value="Genomic_DNA"/>
</dbReference>
<accession>A0A835YRP7</accession>
<keyword evidence="3" id="KW-1185">Reference proteome</keyword>
<dbReference type="GO" id="GO:0005737">
    <property type="term" value="C:cytoplasm"/>
    <property type="evidence" value="ECO:0007669"/>
    <property type="project" value="InterPro"/>
</dbReference>
<name>A0A835YRP7_9STRA</name>
<evidence type="ECO:0000256" key="1">
    <source>
        <dbReference type="PIRSR" id="PIRSR628131-1"/>
    </source>
</evidence>
<dbReference type="PANTHER" id="PTHR15750:SF2">
    <property type="entry name" value="VASOHIBIN"/>
    <property type="match status" value="1"/>
</dbReference>
<dbReference type="AlphaFoldDB" id="A0A835YRP7"/>
<evidence type="ECO:0000313" key="2">
    <source>
        <dbReference type="EMBL" id="KAG5179428.1"/>
    </source>
</evidence>
<dbReference type="OrthoDB" id="9974232at2759"/>
<reference evidence="2" key="1">
    <citation type="submission" date="2021-02" db="EMBL/GenBank/DDBJ databases">
        <title>First Annotated Genome of the Yellow-green Alga Tribonema minus.</title>
        <authorList>
            <person name="Mahan K.M."/>
        </authorList>
    </citation>
    <scope>NUCLEOTIDE SEQUENCE</scope>
    <source>
        <strain evidence="2">UTEX B ZZ1240</strain>
    </source>
</reference>
<gene>
    <name evidence="2" type="ORF">JKP88DRAFT_167669</name>
</gene>
<dbReference type="PANTHER" id="PTHR15750">
    <property type="entry name" value="VASOHIBIN-1-LIKE ISOFORM X2"/>
    <property type="match status" value="1"/>
</dbReference>
<proteinExistence type="predicted"/>
<dbReference type="Proteomes" id="UP000664859">
    <property type="component" value="Unassembled WGS sequence"/>
</dbReference>
<comment type="caution">
    <text evidence="2">The sequence shown here is derived from an EMBL/GenBank/DDBJ whole genome shotgun (WGS) entry which is preliminary data.</text>
</comment>
<sequence>MQVAATTLQRPAYYPPVPEPPCSLATGRLPLRDKLKQLQKYIEAFEYNHTGKCYYSTKKFRGFAHVANVAQDIMREALPIQCVEATFLGAYLTCDLRDVERYPLSFKSALEGHEHRHIVLAVTSGGKWGALGISRRDCLAYKELKYSSLGALVAEFAAAYTSCWHQLQAIYLGLPLPRNPSCNAPIRWKVRSKLERAPQV</sequence>
<evidence type="ECO:0000313" key="3">
    <source>
        <dbReference type="Proteomes" id="UP000664859"/>
    </source>
</evidence>
<feature type="active site" evidence="1">
    <location>
        <position position="82"/>
    </location>
</feature>
<organism evidence="2 3">
    <name type="scientific">Tribonema minus</name>
    <dbReference type="NCBI Taxonomy" id="303371"/>
    <lineage>
        <taxon>Eukaryota</taxon>
        <taxon>Sar</taxon>
        <taxon>Stramenopiles</taxon>
        <taxon>Ochrophyta</taxon>
        <taxon>PX clade</taxon>
        <taxon>Xanthophyceae</taxon>
        <taxon>Tribonematales</taxon>
        <taxon>Tribonemataceae</taxon>
        <taxon>Tribonema</taxon>
    </lineage>
</organism>
<dbReference type="InterPro" id="IPR028131">
    <property type="entry name" value="VASH1"/>
</dbReference>
<feature type="active site" evidence="1">
    <location>
        <position position="117"/>
    </location>
</feature>
<dbReference type="Pfam" id="PF14822">
    <property type="entry name" value="Vasohibin"/>
    <property type="match status" value="1"/>
</dbReference>
<protein>
    <submittedName>
        <fullName evidence="2">Vasohibin-domain-containing protein</fullName>
    </submittedName>
</protein>
<feature type="active site" evidence="1">
    <location>
        <position position="134"/>
    </location>
</feature>